<dbReference type="Gene3D" id="1.20.1530.20">
    <property type="match status" value="1"/>
</dbReference>
<dbReference type="AlphaFoldDB" id="A0A939B4L6"/>
<feature type="transmembrane region" description="Helical" evidence="5">
    <location>
        <begin position="231"/>
        <end position="255"/>
    </location>
</feature>
<dbReference type="InterPro" id="IPR002657">
    <property type="entry name" value="BilAc:Na_symport/Acr3"/>
</dbReference>
<feature type="transmembrane region" description="Helical" evidence="5">
    <location>
        <begin position="103"/>
        <end position="122"/>
    </location>
</feature>
<evidence type="ECO:0000313" key="6">
    <source>
        <dbReference type="EMBL" id="MBM6661494.1"/>
    </source>
</evidence>
<evidence type="ECO:0000256" key="5">
    <source>
        <dbReference type="SAM" id="Phobius"/>
    </source>
</evidence>
<sequence length="319" mass="34489">MNVLSFIKRWSLVVSLLAGTIIYLLFSRVSFLEPIGADAEPLLVGALPVLLFVLLFVTFCKIDVRDLRPRPWHFWLQLLRIVLSLALVAGIVCAGVPGVRLVLVGVFVCVACPTAAAAAVVTEKLGGSIASMTIYTIIDNVVTSVVVPLLLPLIERGVDVSFFTAMLMVLRNVAFVLVVPLALALLCRRLVPRITSAIAGVRNLAFYIWCVNLAIVTGVTVRNILHATVSGSTLVMLLALPLLVTLALFAMGKAVGHAYGDSVSAGQALGQKNTVVGIWIALTFLDPLSALAPGAYVIWQNLVNAWQIWYKEKYGRVKW</sequence>
<dbReference type="GO" id="GO:0016020">
    <property type="term" value="C:membrane"/>
    <property type="evidence" value="ECO:0007669"/>
    <property type="project" value="UniProtKB-SubCell"/>
</dbReference>
<feature type="transmembrane region" description="Helical" evidence="5">
    <location>
        <begin position="204"/>
        <end position="225"/>
    </location>
</feature>
<accession>A0A939B4L6</accession>
<gene>
    <name evidence="6" type="ORF">H6B30_06965</name>
</gene>
<evidence type="ECO:0000256" key="1">
    <source>
        <dbReference type="ARBA" id="ARBA00004141"/>
    </source>
</evidence>
<dbReference type="RefSeq" id="WP_205109052.1">
    <property type="nucleotide sequence ID" value="NZ_JACJJL010000009.1"/>
</dbReference>
<dbReference type="EMBL" id="JACJJL010000009">
    <property type="protein sequence ID" value="MBM6661494.1"/>
    <property type="molecule type" value="Genomic_DNA"/>
</dbReference>
<feature type="transmembrane region" description="Helical" evidence="5">
    <location>
        <begin position="43"/>
        <end position="62"/>
    </location>
</feature>
<name>A0A939B4L6_9BACT</name>
<feature type="transmembrane region" description="Helical" evidence="5">
    <location>
        <begin position="276"/>
        <end position="299"/>
    </location>
</feature>
<keyword evidence="3 5" id="KW-1133">Transmembrane helix</keyword>
<keyword evidence="7" id="KW-1185">Reference proteome</keyword>
<evidence type="ECO:0000256" key="3">
    <source>
        <dbReference type="ARBA" id="ARBA00022989"/>
    </source>
</evidence>
<dbReference type="Proteomes" id="UP000764045">
    <property type="component" value="Unassembled WGS sequence"/>
</dbReference>
<comment type="caution">
    <text evidence="6">The sequence shown here is derived from an EMBL/GenBank/DDBJ whole genome shotgun (WGS) entry which is preliminary data.</text>
</comment>
<reference evidence="6 7" key="1">
    <citation type="journal article" date="2021" name="Sci. Rep.">
        <title>The distribution of antibiotic resistance genes in chicken gut microbiota commensals.</title>
        <authorList>
            <person name="Juricova H."/>
            <person name="Matiasovicova J."/>
            <person name="Kubasova T."/>
            <person name="Cejkova D."/>
            <person name="Rychlik I."/>
        </authorList>
    </citation>
    <scope>NUCLEOTIDE SEQUENCE [LARGE SCALE GENOMIC DNA]</scope>
    <source>
        <strain evidence="6 7">An819</strain>
    </source>
</reference>
<dbReference type="InterPro" id="IPR038770">
    <property type="entry name" value="Na+/solute_symporter_sf"/>
</dbReference>
<feature type="transmembrane region" description="Helical" evidence="5">
    <location>
        <begin position="12"/>
        <end position="31"/>
    </location>
</feature>
<evidence type="ECO:0000256" key="4">
    <source>
        <dbReference type="ARBA" id="ARBA00023136"/>
    </source>
</evidence>
<keyword evidence="4 5" id="KW-0472">Membrane</keyword>
<dbReference type="Pfam" id="PF01758">
    <property type="entry name" value="SBF"/>
    <property type="match status" value="1"/>
</dbReference>
<feature type="transmembrane region" description="Helical" evidence="5">
    <location>
        <begin position="134"/>
        <end position="154"/>
    </location>
</feature>
<keyword evidence="2 5" id="KW-0812">Transmembrane</keyword>
<organism evidence="6 7">
    <name type="scientific">Marseilla massiliensis</name>
    <dbReference type="NCBI Taxonomy" id="1841864"/>
    <lineage>
        <taxon>Bacteria</taxon>
        <taxon>Pseudomonadati</taxon>
        <taxon>Bacteroidota</taxon>
        <taxon>Bacteroidia</taxon>
        <taxon>Bacteroidales</taxon>
        <taxon>Prevotellaceae</taxon>
        <taxon>Marseilla</taxon>
    </lineage>
</organism>
<comment type="subcellular location">
    <subcellularLocation>
        <location evidence="1">Membrane</location>
        <topology evidence="1">Multi-pass membrane protein</topology>
    </subcellularLocation>
</comment>
<feature type="transmembrane region" description="Helical" evidence="5">
    <location>
        <begin position="74"/>
        <end position="97"/>
    </location>
</feature>
<feature type="transmembrane region" description="Helical" evidence="5">
    <location>
        <begin position="160"/>
        <end position="183"/>
    </location>
</feature>
<protein>
    <submittedName>
        <fullName evidence="6">Transporter</fullName>
    </submittedName>
</protein>
<evidence type="ECO:0000256" key="2">
    <source>
        <dbReference type="ARBA" id="ARBA00022692"/>
    </source>
</evidence>
<proteinExistence type="predicted"/>
<evidence type="ECO:0000313" key="7">
    <source>
        <dbReference type="Proteomes" id="UP000764045"/>
    </source>
</evidence>